<dbReference type="InterPro" id="IPR001949">
    <property type="entry name" value="NADH-UbQ_OxRdtase_51kDa_CS"/>
</dbReference>
<dbReference type="SUPFAM" id="SSF142984">
    <property type="entry name" value="Nqo1 middle domain-like"/>
    <property type="match status" value="1"/>
</dbReference>
<dbReference type="Pfam" id="PF10589">
    <property type="entry name" value="NADH_4Fe-4S"/>
    <property type="match status" value="1"/>
</dbReference>
<dbReference type="Gene3D" id="3.40.50.300">
    <property type="entry name" value="P-loop containing nucleotide triphosphate hydrolases"/>
    <property type="match status" value="2"/>
</dbReference>
<keyword evidence="6" id="KW-0288">FMN</keyword>
<dbReference type="Pfam" id="PF22527">
    <property type="entry name" value="DEXQc_Suv3"/>
    <property type="match status" value="2"/>
</dbReference>
<dbReference type="FunFam" id="3.40.50.300:FF:000957">
    <property type="entry name" value="ATP-dependent RNA helicase SUV3L, mitochondrial"/>
    <property type="match status" value="1"/>
</dbReference>
<dbReference type="Pfam" id="PF22461">
    <property type="entry name" value="SLBB_2"/>
    <property type="match status" value="1"/>
</dbReference>
<proteinExistence type="inferred from homology"/>
<dbReference type="GO" id="GO:0010181">
    <property type="term" value="F:FMN binding"/>
    <property type="evidence" value="ECO:0007669"/>
    <property type="project" value="InterPro"/>
</dbReference>
<keyword evidence="5" id="KW-0285">Flavoprotein</keyword>
<dbReference type="CDD" id="cd18805">
    <property type="entry name" value="SF2_C_suv3"/>
    <property type="match status" value="1"/>
</dbReference>
<dbReference type="GO" id="GO:0005739">
    <property type="term" value="C:mitochondrion"/>
    <property type="evidence" value="ECO:0007669"/>
    <property type="project" value="UniProtKB-ARBA"/>
</dbReference>
<dbReference type="SMART" id="SM00490">
    <property type="entry name" value="HELICc"/>
    <property type="match status" value="1"/>
</dbReference>
<dbReference type="FunFam" id="1.20.1440.230:FF:000001">
    <property type="entry name" value="Mitochondrial NADH dehydrogenase flavoprotein 1"/>
    <property type="match status" value="1"/>
</dbReference>
<keyword evidence="7" id="KW-0479">Metal-binding</keyword>
<evidence type="ECO:0000256" key="4">
    <source>
        <dbReference type="ARBA" id="ARBA00022485"/>
    </source>
</evidence>
<comment type="cofactor">
    <cofactor evidence="1">
        <name>FMN</name>
        <dbReference type="ChEBI" id="CHEBI:58210"/>
    </cofactor>
</comment>
<keyword evidence="10" id="KW-0411">Iron-sulfur</keyword>
<evidence type="ECO:0000256" key="9">
    <source>
        <dbReference type="ARBA" id="ARBA00023004"/>
    </source>
</evidence>
<evidence type="ECO:0000313" key="15">
    <source>
        <dbReference type="EMBL" id="EGO23548.1"/>
    </source>
</evidence>
<evidence type="ECO:0000256" key="7">
    <source>
        <dbReference type="ARBA" id="ARBA00022723"/>
    </source>
</evidence>
<evidence type="ECO:0000256" key="3">
    <source>
        <dbReference type="ARBA" id="ARBA00007523"/>
    </source>
</evidence>
<dbReference type="PANTHER" id="PTHR11780:SF10">
    <property type="entry name" value="NADH DEHYDROGENASE [UBIQUINONE] FLAVOPROTEIN 1, MITOCHONDRIAL"/>
    <property type="match status" value="1"/>
</dbReference>
<dbReference type="InterPro" id="IPR055206">
    <property type="entry name" value="DEXQc_SUV3"/>
</dbReference>
<dbReference type="Gene3D" id="3.40.50.11540">
    <property type="entry name" value="NADH-ubiquinone oxidoreductase 51kDa subunit"/>
    <property type="match status" value="1"/>
</dbReference>
<evidence type="ECO:0000256" key="8">
    <source>
        <dbReference type="ARBA" id="ARBA00022967"/>
    </source>
</evidence>
<comment type="subunit">
    <text evidence="12">Complex I is composed of about 40 different subunits. This is a component of the flavoprotein-sulfur (FP) fragment of the enzyme.</text>
</comment>
<dbReference type="EMBL" id="GL945435">
    <property type="protein sequence ID" value="EGO23548.1"/>
    <property type="molecule type" value="Genomic_DNA"/>
</dbReference>
<evidence type="ECO:0000256" key="13">
    <source>
        <dbReference type="ARBA" id="ARBA00072764"/>
    </source>
</evidence>
<dbReference type="HOGENOM" id="CLU_256509_0_0_1"/>
<dbReference type="InterPro" id="IPR050837">
    <property type="entry name" value="ComplexI_51kDa_subunit"/>
</dbReference>
<dbReference type="Gene3D" id="3.40.50.1820">
    <property type="entry name" value="alpha/beta hydrolase"/>
    <property type="match status" value="1"/>
</dbReference>
<dbReference type="Gene3D" id="3.10.20.600">
    <property type="match status" value="1"/>
</dbReference>
<dbReference type="KEGG" id="sla:SERLADRAFT_415998"/>
<keyword evidence="4" id="KW-0004">4Fe-4S</keyword>
<dbReference type="Pfam" id="PF06441">
    <property type="entry name" value="EHN"/>
    <property type="match status" value="1"/>
</dbReference>
<dbReference type="InterPro" id="IPR001650">
    <property type="entry name" value="Helicase_C-like"/>
</dbReference>
<dbReference type="SUPFAM" id="SSF142019">
    <property type="entry name" value="Nqo1 FMN-binding domain-like"/>
    <property type="match status" value="1"/>
</dbReference>
<evidence type="ECO:0000259" key="14">
    <source>
        <dbReference type="PROSITE" id="PS51194"/>
    </source>
</evidence>
<gene>
    <name evidence="15" type="ORF">SERLADRAFT_415998</name>
</gene>
<evidence type="ECO:0000256" key="12">
    <source>
        <dbReference type="ARBA" id="ARBA00063883"/>
    </source>
</evidence>
<dbReference type="InterPro" id="IPR027417">
    <property type="entry name" value="P-loop_NTPase"/>
</dbReference>
<dbReference type="SUPFAM" id="SSF140490">
    <property type="entry name" value="Nqo1C-terminal domain-like"/>
    <property type="match status" value="1"/>
</dbReference>
<dbReference type="InterPro" id="IPR037225">
    <property type="entry name" value="Nuo51_FMN-bd_sf"/>
</dbReference>
<dbReference type="NCBIfam" id="NF010120">
    <property type="entry name" value="PRK13596.1"/>
    <property type="match status" value="1"/>
</dbReference>
<dbReference type="InterPro" id="IPR019575">
    <property type="entry name" value="Nuop51_4Fe4S-bd"/>
</dbReference>
<dbReference type="GO" id="GO:0051539">
    <property type="term" value="F:4 iron, 4 sulfur cluster binding"/>
    <property type="evidence" value="ECO:0007669"/>
    <property type="project" value="UniProtKB-KW"/>
</dbReference>
<evidence type="ECO:0000256" key="11">
    <source>
        <dbReference type="ARBA" id="ARBA00023027"/>
    </source>
</evidence>
<comment type="cofactor">
    <cofactor evidence="2">
        <name>[4Fe-4S] cluster</name>
        <dbReference type="ChEBI" id="CHEBI:49883"/>
    </cofactor>
</comment>
<keyword evidence="9" id="KW-0408">Iron</keyword>
<dbReference type="GO" id="GO:0046872">
    <property type="term" value="F:metal ion binding"/>
    <property type="evidence" value="ECO:0007669"/>
    <property type="project" value="UniProtKB-KW"/>
</dbReference>
<dbReference type="GeneID" id="18813429"/>
<dbReference type="RefSeq" id="XP_007319310.1">
    <property type="nucleotide sequence ID" value="XM_007319248.1"/>
</dbReference>
<accession>F8P0J3</accession>
<protein>
    <recommendedName>
        <fullName evidence="13">NADH-ubiquinone oxidoreductase 51 kDa subunit, mitochondrial</fullName>
    </recommendedName>
</protein>
<dbReference type="Pfam" id="PF01512">
    <property type="entry name" value="Complex1_51K"/>
    <property type="match status" value="1"/>
</dbReference>
<organism>
    <name type="scientific">Serpula lacrymans var. lacrymans (strain S7.9)</name>
    <name type="common">Dry rot fungus</name>
    <dbReference type="NCBI Taxonomy" id="578457"/>
    <lineage>
        <taxon>Eukaryota</taxon>
        <taxon>Fungi</taxon>
        <taxon>Dikarya</taxon>
        <taxon>Basidiomycota</taxon>
        <taxon>Agaricomycotina</taxon>
        <taxon>Agaricomycetes</taxon>
        <taxon>Agaricomycetidae</taxon>
        <taxon>Boletales</taxon>
        <taxon>Coniophorineae</taxon>
        <taxon>Serpulaceae</taxon>
        <taxon>Serpula</taxon>
    </lineage>
</organism>
<reference evidence="15" key="1">
    <citation type="submission" date="2011-04" db="EMBL/GenBank/DDBJ databases">
        <title>Evolution of plant cell wall degrading machinery underlies the functional diversity of forest fungi.</title>
        <authorList>
            <consortium name="US DOE Joint Genome Institute (JGI-PGF)"/>
            <person name="Eastwood D.C."/>
            <person name="Floudas D."/>
            <person name="Binder M."/>
            <person name="Majcherczyk A."/>
            <person name="Schneider P."/>
            <person name="Aerts A."/>
            <person name="Asiegbu F.O."/>
            <person name="Baker S.E."/>
            <person name="Barry K."/>
            <person name="Bendiksby M."/>
            <person name="Blumentritt M."/>
            <person name="Coutinho P.M."/>
            <person name="Cullen D."/>
            <person name="Cullen D."/>
            <person name="Gathman A."/>
            <person name="Goodell B."/>
            <person name="Henrissat B."/>
            <person name="Ihrmark K."/>
            <person name="Kauserud H."/>
            <person name="Kohler A."/>
            <person name="LaButti K."/>
            <person name="Lapidus A."/>
            <person name="Lavin J.L."/>
            <person name="Lee Y.-H."/>
            <person name="Lindquist E."/>
            <person name="Lilly W."/>
            <person name="Lucas S."/>
            <person name="Morin E."/>
            <person name="Murat C."/>
            <person name="Oguiza J.A."/>
            <person name="Park J."/>
            <person name="Pisabarro A.G."/>
            <person name="Riley R."/>
            <person name="Rosling A."/>
            <person name="Salamov A."/>
            <person name="Schmidt O."/>
            <person name="Schmutz J."/>
            <person name="Skrede I."/>
            <person name="Stenlid J."/>
            <person name="Wiebenga A."/>
            <person name="Xie X."/>
            <person name="Kues U."/>
            <person name="Hibbett D.S."/>
            <person name="Hoffmeister D."/>
            <person name="Hogberg N."/>
            <person name="Martin F."/>
            <person name="Grigoriev I.V."/>
            <person name="Watkinson S.C."/>
        </authorList>
    </citation>
    <scope>NUCLEOTIDE SEQUENCE</scope>
    <source>
        <strain evidence="15">S7.9</strain>
    </source>
</reference>
<dbReference type="InterPro" id="IPR011538">
    <property type="entry name" value="Nuo51_FMN-bd"/>
</dbReference>
<dbReference type="InterPro" id="IPR054765">
    <property type="entry name" value="SLBB_dom"/>
</dbReference>
<dbReference type="FunFam" id="3.10.20.600:FF:000001">
    <property type="entry name" value="NADH dehydrogenase [ubiquinone] flavoprotein 1, mitochondrial"/>
    <property type="match status" value="1"/>
</dbReference>
<keyword evidence="8" id="KW-1278">Translocase</keyword>
<evidence type="ECO:0000256" key="2">
    <source>
        <dbReference type="ARBA" id="ARBA00001966"/>
    </source>
</evidence>
<dbReference type="Pfam" id="PF00271">
    <property type="entry name" value="Helicase_C"/>
    <property type="match status" value="1"/>
</dbReference>
<dbReference type="PROSITE" id="PS51194">
    <property type="entry name" value="HELICASE_CTER"/>
    <property type="match status" value="1"/>
</dbReference>
<dbReference type="InterPro" id="IPR010497">
    <property type="entry name" value="Epoxide_hydro_N"/>
</dbReference>
<dbReference type="GO" id="GO:0003824">
    <property type="term" value="F:catalytic activity"/>
    <property type="evidence" value="ECO:0007669"/>
    <property type="project" value="InterPro"/>
</dbReference>
<evidence type="ECO:0000256" key="10">
    <source>
        <dbReference type="ARBA" id="ARBA00023014"/>
    </source>
</evidence>
<dbReference type="PANTHER" id="PTHR11780">
    <property type="entry name" value="NADH-UBIQUINONE OXIDOREDUCTASE FLAVOPROTEIN 1 NDUFV1"/>
    <property type="match status" value="1"/>
</dbReference>
<dbReference type="PROSITE" id="PS00644">
    <property type="entry name" value="COMPLEX1_51K_1"/>
    <property type="match status" value="1"/>
</dbReference>
<evidence type="ECO:0000256" key="1">
    <source>
        <dbReference type="ARBA" id="ARBA00001917"/>
    </source>
</evidence>
<dbReference type="SUPFAM" id="SSF52540">
    <property type="entry name" value="P-loop containing nucleoside triphosphate hydrolases"/>
    <property type="match status" value="1"/>
</dbReference>
<sequence>MWVKTLKMCSLLRYGGLKDQDRIFTNAYCRHDHGLKGAQSRGDWHRTKDIILKGDSWIIQTIKDPGLRGRGSAGFPSGLKWSFMNKPGWEKDPRCVCCLPGYSLTHTPANRQRYLVVNADEGEPGMCKDREILCGDPHKLVEGCLVVGRGMNATAACIYICGEFFQEAINEVYTVGLLGKDACGSGYMFDVYLHRGAGAYICGEETALIESLKGKQGKPRSKPPFPADVGLFGCPTTVANMETVAVAPTICRRGGSWFAGFGRERNQGTKLFCVSGHVNNPCIVKEEMSIPLRELVERHCGGVRGGWDNLLGIIPGGCSVPVLPIDKCGEVLMDYDLLKDAQSGLGTGAVIVMDKIVAAIACFSQFYKHESCGQCTLCREGTTWMMNMMDRMVEGRGHIREIDMLLKLTKQVEGRTICTLGDAAAWPIQGLMHHFWPKVENCIAKFREERGAVVFGGTLLVAGFAVWILRMQCLKNEGKAKGKNAESSKACHHKCASCVKVSKLLMMLSLSGCDWTSNDLIAYNITIRRQSSDSFFGYTPNIIPDAIDPAFLTATVPPDDNLSDGTYRLLQYLDLATHANSGQESAIHDFAKELLRLLGFEERGTLLRSRYAIPFMICGDDRRSAQADLCLVQGNTTILLVIQEDKTVISTKNPEAQVIAEAIATFQYNNTARDRNGLDPLDSMIIPAITMIGTRPVFYKIPVTQELSDAITTAQYPVSKTEAVKCVVAPHSRRLSEGMEVPEFRREVLQHYEAFGKMSKECWENLNMQIASVPRLFSKRSLLPSTGHSRTVEPHDVGNPTSVILGDVSRASGGTTIRRGLRRKFIMHVGPTNSGKTHHALRALAAAPTGIYAGPLRLLAHEIWERLNLGQIVPAGIEEEAPPASDSAFDVSPEKASLTKVGNPKYARGCNLITGEEVKIVDENARLYSCTVEMIKTNMLYDVAVVDEIQMIGDSERGFAWTEAVLGLNAREIHLCGEETAVPLVEAMLRETNDDLVVNRYERLTPLEVEKQSLGGNLSKIRKGDCIVTFSRRSIFQMKRDVEKTMGVTCATVYGRLPPEVRSEQADLFNDANNGFDILIGSDAIGMGLNLKIRRIIIAQVRKYHDNHVQYLSISSTKQIAGRAGRFGLHGKESPVGLTTTLNEEDLPFLTRTMKLPIPSLKTARITPSNPSLVATASALPPHSAMNTIFLAHAYTSKLAPTYRYIYSGATRVCTNYLDAYIQGVSMTDFEVMLAAPIPWRDREQEAILNEELPQFTRDIQVQGHGALNIHYVHQKSPIVDAIPLLFMHGWPGSFIEVRKILPLLTASSPDYPSFHVVALSLPGYGFSQATKKQGFKTGQHAEVGKRILRTARETKLYLGHTTIYVFW</sequence>
<dbReference type="Proteomes" id="UP000008064">
    <property type="component" value="Unassembled WGS sequence"/>
</dbReference>
<evidence type="ECO:0000256" key="5">
    <source>
        <dbReference type="ARBA" id="ARBA00022630"/>
    </source>
</evidence>
<dbReference type="InterPro" id="IPR037207">
    <property type="entry name" value="Nuop51_4Fe4S-bd_sf"/>
</dbReference>
<dbReference type="Gene3D" id="1.20.1440.230">
    <property type="entry name" value="NADH-ubiquinone oxidoreductase 51kDa subunit, iron-sulphur binding domain"/>
    <property type="match status" value="1"/>
</dbReference>
<comment type="similarity">
    <text evidence="3">Belongs to the complex I 51 kDa subunit family.</text>
</comment>
<dbReference type="InterPro" id="IPR000639">
    <property type="entry name" value="Epox_hydrolase-like"/>
</dbReference>
<dbReference type="OrthoDB" id="6692397at2759"/>
<feature type="domain" description="Helicase C-terminal" evidence="14">
    <location>
        <begin position="1013"/>
        <end position="1172"/>
    </location>
</feature>
<evidence type="ECO:0000256" key="6">
    <source>
        <dbReference type="ARBA" id="ARBA00022643"/>
    </source>
</evidence>
<dbReference type="SUPFAM" id="SSF53474">
    <property type="entry name" value="alpha/beta-Hydrolases"/>
    <property type="match status" value="1"/>
</dbReference>
<keyword evidence="11" id="KW-0520">NAD</keyword>
<dbReference type="FunFam" id="3.40.50.11540:FF:000001">
    <property type="entry name" value="NADH dehydrogenase [ubiquinone] flavoprotein 1, mitochondrial"/>
    <property type="match status" value="1"/>
</dbReference>
<dbReference type="SMART" id="SM00928">
    <property type="entry name" value="NADH_4Fe-4S"/>
    <property type="match status" value="1"/>
</dbReference>
<dbReference type="GO" id="GO:0008137">
    <property type="term" value="F:NADH dehydrogenase (ubiquinone) activity"/>
    <property type="evidence" value="ECO:0007669"/>
    <property type="project" value="InterPro"/>
</dbReference>
<dbReference type="PRINTS" id="PR00412">
    <property type="entry name" value="EPOXHYDRLASE"/>
</dbReference>
<dbReference type="InterPro" id="IPR029058">
    <property type="entry name" value="AB_hydrolase_fold"/>
</dbReference>
<name>F8P0J3_SERL9</name>